<gene>
    <name evidence="1" type="ORF">METZ01_LOCUS94854</name>
</gene>
<accession>A0A381VNW2</accession>
<protein>
    <submittedName>
        <fullName evidence="1">Uncharacterized protein</fullName>
    </submittedName>
</protein>
<reference evidence="1" key="1">
    <citation type="submission" date="2018-05" db="EMBL/GenBank/DDBJ databases">
        <authorList>
            <person name="Lanie J.A."/>
            <person name="Ng W.-L."/>
            <person name="Kazmierczak K.M."/>
            <person name="Andrzejewski T.M."/>
            <person name="Davidsen T.M."/>
            <person name="Wayne K.J."/>
            <person name="Tettelin H."/>
            <person name="Glass J.I."/>
            <person name="Rusch D."/>
            <person name="Podicherti R."/>
            <person name="Tsui H.-C.T."/>
            <person name="Winkler M.E."/>
        </authorList>
    </citation>
    <scope>NUCLEOTIDE SEQUENCE</scope>
</reference>
<proteinExistence type="predicted"/>
<dbReference type="AlphaFoldDB" id="A0A381VNW2"/>
<evidence type="ECO:0000313" key="1">
    <source>
        <dbReference type="EMBL" id="SVA42000.1"/>
    </source>
</evidence>
<sequence>MMGLRRMYVRVNVHKSLVEFLPPPEPLLFSPMVAVLVSGLFTNRINQILFAEILDGA</sequence>
<name>A0A381VNW2_9ZZZZ</name>
<organism evidence="1">
    <name type="scientific">marine metagenome</name>
    <dbReference type="NCBI Taxonomy" id="408172"/>
    <lineage>
        <taxon>unclassified sequences</taxon>
        <taxon>metagenomes</taxon>
        <taxon>ecological metagenomes</taxon>
    </lineage>
</organism>
<dbReference type="EMBL" id="UINC01009363">
    <property type="protein sequence ID" value="SVA42000.1"/>
    <property type="molecule type" value="Genomic_DNA"/>
</dbReference>